<organism evidence="1 2">
    <name type="scientific">Anaerotruncus colihominis</name>
    <dbReference type="NCBI Taxonomy" id="169435"/>
    <lineage>
        <taxon>Bacteria</taxon>
        <taxon>Bacillati</taxon>
        <taxon>Bacillota</taxon>
        <taxon>Clostridia</taxon>
        <taxon>Eubacteriales</taxon>
        <taxon>Oscillospiraceae</taxon>
        <taxon>Anaerotruncus</taxon>
    </lineage>
</organism>
<evidence type="ECO:0000313" key="1">
    <source>
        <dbReference type="EMBL" id="NBH62285.1"/>
    </source>
</evidence>
<proteinExistence type="predicted"/>
<keyword evidence="2" id="KW-1185">Reference proteome</keyword>
<comment type="caution">
    <text evidence="1">The sequence shown here is derived from an EMBL/GenBank/DDBJ whole genome shotgun (WGS) entry which is preliminary data.</text>
</comment>
<protein>
    <submittedName>
        <fullName evidence="1">Uncharacterized protein</fullName>
    </submittedName>
</protein>
<evidence type="ECO:0000313" key="2">
    <source>
        <dbReference type="Proteomes" id="UP000446866"/>
    </source>
</evidence>
<accession>A0A845QM90</accession>
<reference evidence="1 2" key="1">
    <citation type="submission" date="2018-08" db="EMBL/GenBank/DDBJ databases">
        <title>Murine metabolic-syndrome-specific gut microbial biobank.</title>
        <authorList>
            <person name="Liu C."/>
        </authorList>
    </citation>
    <scope>NUCLEOTIDE SEQUENCE [LARGE SCALE GENOMIC DNA]</scope>
    <source>
        <strain evidence="1 2">28</strain>
    </source>
</reference>
<dbReference type="AlphaFoldDB" id="A0A845QM90"/>
<gene>
    <name evidence="1" type="ORF">D0435_11540</name>
</gene>
<dbReference type="EMBL" id="QXWK01000022">
    <property type="protein sequence ID" value="NBH62285.1"/>
    <property type="molecule type" value="Genomic_DNA"/>
</dbReference>
<sequence length="371" mass="43696">MEIERIVDGQKRKFTLTSDEVWQAYFEKEAEFDMYDVIEAVRVMDDEDRLALEHSLDMDVDDFLADEAAISQLAKDMRARMDKQNIEKETAFWQAVKMNKEKKNAEINIDGANGFIEHWQSFVGHTISNPAAELIFYSYDDGQFTVRHCCGNPEDYLESKGTPEEIAEQYHFDGDFREKFFDMDYRMEPECVEHVQKEATIDWSKVPIDTPIYISPDGEHWWKNHFAKYENGKVYFWRDGCTSYTAEDHNDNRYFSQAVECNYAKLNENDLQEEHTIISGETDMVNEEEFVKLSVEQLNELSYKDQFRIVLAMEFPETIENEKLQEELYEQFMQSDEAGFFSSDFRAAIEKEMDQLSDQELKCENSDGIFI</sequence>
<name>A0A845QM90_9FIRM</name>
<dbReference type="Proteomes" id="UP000446866">
    <property type="component" value="Unassembled WGS sequence"/>
</dbReference>
<dbReference type="RefSeq" id="WP_160202574.1">
    <property type="nucleotide sequence ID" value="NZ_QXWK01000022.1"/>
</dbReference>